<feature type="coiled-coil region" evidence="7">
    <location>
        <begin position="1380"/>
        <end position="1414"/>
    </location>
</feature>
<dbReference type="Proteomes" id="UP000601435">
    <property type="component" value="Unassembled WGS sequence"/>
</dbReference>
<feature type="domain" description="S1 motif" evidence="9">
    <location>
        <begin position="174"/>
        <end position="222"/>
    </location>
</feature>
<keyword evidence="7" id="KW-0175">Coiled coil</keyword>
<dbReference type="InterPro" id="IPR036520">
    <property type="entry name" value="UPF0759_sf"/>
</dbReference>
<protein>
    <recommendedName>
        <fullName evidence="1">tRNA(Phe) 7-[(3-amino-3-carboxypropyl)-4-demethylwyosine(37)-N(4)]-methyltransferase</fullName>
        <ecNumber evidence="1">2.1.1.282</ecNumber>
    </recommendedName>
</protein>
<evidence type="ECO:0000256" key="5">
    <source>
        <dbReference type="ARBA" id="ARBA00022694"/>
    </source>
</evidence>
<keyword evidence="4" id="KW-0949">S-adenosyl-L-methionine</keyword>
<gene>
    <name evidence="10" type="primary">taw22</name>
    <name evidence="10" type="ORF">SNEC2469_LOCUS32581</name>
</gene>
<dbReference type="InterPro" id="IPR003029">
    <property type="entry name" value="S1_domain"/>
</dbReference>
<dbReference type="GO" id="GO:0008175">
    <property type="term" value="F:tRNA methyltransferase activity"/>
    <property type="evidence" value="ECO:0007669"/>
    <property type="project" value="TreeGrafter"/>
</dbReference>
<keyword evidence="5" id="KW-0819">tRNA processing</keyword>
<proteinExistence type="predicted"/>
<dbReference type="GO" id="GO:0031591">
    <property type="term" value="P:wybutosine biosynthetic process"/>
    <property type="evidence" value="ECO:0007669"/>
    <property type="project" value="TreeGrafter"/>
</dbReference>
<dbReference type="InterPro" id="IPR002763">
    <property type="entry name" value="DUF72"/>
</dbReference>
<dbReference type="SUPFAM" id="SSF111278">
    <property type="entry name" value="SSo0622-like"/>
    <property type="match status" value="1"/>
</dbReference>
<feature type="region of interest" description="Disordered" evidence="8">
    <location>
        <begin position="603"/>
        <end position="622"/>
    </location>
</feature>
<comment type="caution">
    <text evidence="10">The sequence shown here is derived from an EMBL/GenBank/DDBJ whole genome shotgun (WGS) entry which is preliminary data.</text>
</comment>
<organism evidence="10 11">
    <name type="scientific">Symbiodinium necroappetens</name>
    <dbReference type="NCBI Taxonomy" id="1628268"/>
    <lineage>
        <taxon>Eukaryota</taxon>
        <taxon>Sar</taxon>
        <taxon>Alveolata</taxon>
        <taxon>Dinophyceae</taxon>
        <taxon>Suessiales</taxon>
        <taxon>Symbiodiniaceae</taxon>
        <taxon>Symbiodinium</taxon>
    </lineage>
</organism>
<evidence type="ECO:0000256" key="8">
    <source>
        <dbReference type="SAM" id="MobiDB-lite"/>
    </source>
</evidence>
<keyword evidence="3" id="KW-0808">Transferase</keyword>
<evidence type="ECO:0000313" key="11">
    <source>
        <dbReference type="Proteomes" id="UP000601435"/>
    </source>
</evidence>
<evidence type="ECO:0000256" key="4">
    <source>
        <dbReference type="ARBA" id="ARBA00022691"/>
    </source>
</evidence>
<evidence type="ECO:0000256" key="6">
    <source>
        <dbReference type="ARBA" id="ARBA00049202"/>
    </source>
</evidence>
<dbReference type="InterPro" id="IPR003827">
    <property type="entry name" value="tRNA_yW-synthesising"/>
</dbReference>
<dbReference type="InterPro" id="IPR056743">
    <property type="entry name" value="TRM5-TYW2-like_MTfase"/>
</dbReference>
<accession>A0A813BY08</accession>
<dbReference type="InterPro" id="IPR029063">
    <property type="entry name" value="SAM-dependent_MTases_sf"/>
</dbReference>
<dbReference type="OrthoDB" id="441352at2759"/>
<reference evidence="10" key="1">
    <citation type="submission" date="2021-02" db="EMBL/GenBank/DDBJ databases">
        <authorList>
            <person name="Dougan E. K."/>
            <person name="Rhodes N."/>
            <person name="Thang M."/>
            <person name="Chan C."/>
        </authorList>
    </citation>
    <scope>NUCLEOTIDE SEQUENCE</scope>
</reference>
<feature type="compositionally biased region" description="Acidic residues" evidence="8">
    <location>
        <begin position="703"/>
        <end position="725"/>
    </location>
</feature>
<dbReference type="SUPFAM" id="SSF117396">
    <property type="entry name" value="TM1631-like"/>
    <property type="match status" value="1"/>
</dbReference>
<feature type="compositionally biased region" description="Basic and acidic residues" evidence="8">
    <location>
        <begin position="754"/>
        <end position="772"/>
    </location>
</feature>
<dbReference type="Gene3D" id="3.40.50.150">
    <property type="entry name" value="Vaccinia Virus protein VP39"/>
    <property type="match status" value="1"/>
</dbReference>
<comment type="catalytic activity">
    <reaction evidence="6">
        <text>4-demethyl-7-[(3S)-3-amino-3-carboxypropyl]wyosine(37) in tRNA(Phe) + S-adenosyl-L-methionine = 7-[(3S)-3-amino-3-carboxypropyl]wyosine(37) in tRNA(Phe) + S-adenosyl-L-homocysteine + H(+)</text>
        <dbReference type="Rhea" id="RHEA:36635"/>
        <dbReference type="Rhea" id="RHEA-COMP:10378"/>
        <dbReference type="Rhea" id="RHEA-COMP:10379"/>
        <dbReference type="ChEBI" id="CHEBI:15378"/>
        <dbReference type="ChEBI" id="CHEBI:57856"/>
        <dbReference type="ChEBI" id="CHEBI:59789"/>
        <dbReference type="ChEBI" id="CHEBI:73543"/>
        <dbReference type="ChEBI" id="CHEBI:73550"/>
        <dbReference type="EC" id="2.1.1.282"/>
    </reaction>
</comment>
<dbReference type="InterPro" id="IPR036602">
    <property type="entry name" value="tRNA_yW-synthesising-like_sf"/>
</dbReference>
<feature type="compositionally biased region" description="Acidic residues" evidence="8">
    <location>
        <begin position="681"/>
        <end position="691"/>
    </location>
</feature>
<dbReference type="SUPFAM" id="SSF53335">
    <property type="entry name" value="S-adenosyl-L-methionine-dependent methyltransferases"/>
    <property type="match status" value="1"/>
</dbReference>
<feature type="region of interest" description="Disordered" evidence="8">
    <location>
        <begin position="634"/>
        <end position="654"/>
    </location>
</feature>
<dbReference type="PANTHER" id="PTHR23245">
    <property type="entry name" value="TRNA METHYLTRANSFERASE"/>
    <property type="match status" value="1"/>
</dbReference>
<feature type="compositionally biased region" description="Basic and acidic residues" evidence="8">
    <location>
        <begin position="692"/>
        <end position="702"/>
    </location>
</feature>
<dbReference type="GO" id="GO:0030488">
    <property type="term" value="P:tRNA methylation"/>
    <property type="evidence" value="ECO:0007669"/>
    <property type="project" value="TreeGrafter"/>
</dbReference>
<dbReference type="Pfam" id="PF02475">
    <property type="entry name" value="TRM5-TYW2_MTfase"/>
    <property type="match status" value="1"/>
</dbReference>
<evidence type="ECO:0000256" key="1">
    <source>
        <dbReference type="ARBA" id="ARBA00012750"/>
    </source>
</evidence>
<dbReference type="Gene3D" id="3.30.300.110">
    <property type="entry name" value="Met-10+ protein-like domains"/>
    <property type="match status" value="1"/>
</dbReference>
<dbReference type="Pfam" id="PF01904">
    <property type="entry name" value="DUF72"/>
    <property type="match status" value="1"/>
</dbReference>
<evidence type="ECO:0000259" key="9">
    <source>
        <dbReference type="PROSITE" id="PS50126"/>
    </source>
</evidence>
<keyword evidence="2" id="KW-0489">Methyltransferase</keyword>
<keyword evidence="11" id="KW-1185">Reference proteome</keyword>
<dbReference type="CDD" id="cd02440">
    <property type="entry name" value="AdoMet_MTases"/>
    <property type="match status" value="1"/>
</dbReference>
<name>A0A813BY08_9DINO</name>
<dbReference type="PROSITE" id="PS50126">
    <property type="entry name" value="S1"/>
    <property type="match status" value="1"/>
</dbReference>
<feature type="region of interest" description="Disordered" evidence="8">
    <location>
        <begin position="390"/>
        <end position="480"/>
    </location>
</feature>
<dbReference type="GO" id="GO:0005737">
    <property type="term" value="C:cytoplasm"/>
    <property type="evidence" value="ECO:0007669"/>
    <property type="project" value="TreeGrafter"/>
</dbReference>
<dbReference type="PANTHER" id="PTHR23245:SF25">
    <property type="entry name" value="TRNA WYBUTOSINE-SYNTHESIZING PROTEIN 2 HOMOLOG"/>
    <property type="match status" value="1"/>
</dbReference>
<feature type="region of interest" description="Disordered" evidence="8">
    <location>
        <begin position="260"/>
        <end position="281"/>
    </location>
</feature>
<evidence type="ECO:0000256" key="7">
    <source>
        <dbReference type="SAM" id="Coils"/>
    </source>
</evidence>
<dbReference type="Gene3D" id="3.30.1960.10">
    <property type="entry name" value="tRNA wybutosine-synthesizing-like"/>
    <property type="match status" value="1"/>
</dbReference>
<feature type="compositionally biased region" description="Basic and acidic residues" evidence="8">
    <location>
        <begin position="416"/>
        <end position="452"/>
    </location>
</feature>
<dbReference type="Pfam" id="PF02676">
    <property type="entry name" value="TYW3"/>
    <property type="match status" value="1"/>
</dbReference>
<dbReference type="EC" id="2.1.1.282" evidence="1"/>
<feature type="region of interest" description="Disordered" evidence="8">
    <location>
        <begin position="562"/>
        <end position="586"/>
    </location>
</feature>
<evidence type="ECO:0000313" key="10">
    <source>
        <dbReference type="EMBL" id="CAE7933413.1"/>
    </source>
</evidence>
<dbReference type="EMBL" id="CAJNJA010082809">
    <property type="protein sequence ID" value="CAE7933413.1"/>
    <property type="molecule type" value="Genomic_DNA"/>
</dbReference>
<dbReference type="Gene3D" id="3.20.20.410">
    <property type="entry name" value="Protein of unknown function UPF0759"/>
    <property type="match status" value="1"/>
</dbReference>
<feature type="non-terminal residue" evidence="10">
    <location>
        <position position="1615"/>
    </location>
</feature>
<evidence type="ECO:0000256" key="3">
    <source>
        <dbReference type="ARBA" id="ARBA00022679"/>
    </source>
</evidence>
<feature type="region of interest" description="Disordered" evidence="8">
    <location>
        <begin position="673"/>
        <end position="804"/>
    </location>
</feature>
<dbReference type="GO" id="GO:0003676">
    <property type="term" value="F:nucleic acid binding"/>
    <property type="evidence" value="ECO:0007669"/>
    <property type="project" value="InterPro"/>
</dbReference>
<evidence type="ECO:0000256" key="2">
    <source>
        <dbReference type="ARBA" id="ARBA00022603"/>
    </source>
</evidence>
<sequence length="1615" mass="178526">MDACVRGCSRQSLYELEELAKRLPRNVLHIFEFRHSSWYGAHRDDVVNLLRRWGLCLAWIHIQNSDGWCGDLEDGWPSLARTCNSAYLRLFGTKQKAIGRYGEEMIRETILPMVQGPGAPTDSFVVFAQADVPDHAKADAAFMVELLGRNDSQPGRSARWDRDVLVATLGLGVGMQVTGVVQRITHRTVFVDIGRSCRAFLDANHARRAGLLESLRIGTHIEGLEVQHLDFQGEWGIVGLSCHKAFVSLGAAEEEVRASAPAEAEIEDPNQTAKRSRWLRQGTGDSSDAFCSEAGASPAAVAVAALAEEAEHAPRQRQRWAHRTFEGLAEIGKTSGSRHVVQTPVEELEEQARLKRVAARAKRDERTSRWARALVEKAIDQQQVAEAKKKIESKAKAASQRTSAKRSRSEGPAPRTRREVALAERSRAETKKAQEETMSRAERRKGAGKESDEVPGDWTPNLWSSGQVLPGEPGNGPMAVSTDEFLLMQLEQREGEETQCDEKNFETFGEVSYQQGDWNAEEMFRSERVVTRKRVWRAGALPSPLEPGAIKVGRNKMGALASTSPLSHTHASYPHPVDDEAEDDAEQAESVAEEAVMLAGVPDQDSQEVTAEEHVEDEEEDWQVLQSMREELEEAWEDELEHEGLDSDYHPLPSAAKAPLASFQAWVPRLRVGSSSSWADATDEIQESEVAEDSRDAPKGNDDTQEATGEEDEPCDEEEGVEEAPLDLPDRRGTLSESPSADEACQSAPVPQKAHSEHGLTKSITDKDDGLRRGWRGRSKQEILSASLEDSRPEAADESSEDETILATQLLAEAEASDANPDRARHTARCVLCGMAYSLNLGCDTVVWSGFEHRKRTFLTKCDKSSAGEIDEKAREVCAELNLRPAFFTTSSCAGRAFIWRGDGVKSTECFSRWRVTHDLVEDASAYFDLSTLEELGSMLPGTSDLSVCGCFAALSRLWRAEPLGQGRRHQQPQRAELAEAKLSEAEACYWLRFEPFILHVCCRDLVAAAALMAAARTVFKNVGLQGWGDSKEAKLIVAIWGDEGLDMPLTGPTGLPLFRGQHAWLQSLVNSRHLRNWQKIDRFTEALRQMQDPPPSAELCIPETSEEKETKHFDVVGDIAVVNVKPKDEDVATMGAAILKQDRRVKVVALKRSYATELRAPSQAMDVIAGRSRSPLMTTHMEFGVRMVIDLDACFFSPRLASERQRLCQAVQPDERVLVAFAGCGPEVLQLLSHTEAKEVVAVELNAAAVRCLRRSLEMMQFSSSDGTDYGRVSVFEGDLRELARTLPQQHYHRILAPRPKNPGDGDVDLGDGGAEFLDVLLPLLQDKGVCQSLARSAFAPGTFKVLGFMRQVKPSLPFAEIAALGELGDDFCCEDLGRRCGQEDEDEEENNLDEAEEHIAGEEEADEETEEEVFVAVCEACGATHITKIDFIGLGLDFNCSMMGVPCEGEEISIPNASASSSSGPVLPPRSQLHQLSGEEKRDLFARYAVQRQEEKMSKKTKNLFAGVRQLADRKGQQERFRDDKVVTRKGERFIKVDISLDPGPGCEIGGILGWRSKQGRRGLGIKKMTKEEADRVCISNKNRTHTKKSSGVGGKSIVFENKWSKHTAGSMQ</sequence>